<reference evidence="1" key="1">
    <citation type="submission" date="2021-09" db="EMBL/GenBank/DDBJ databases">
        <authorList>
            <consortium name="AG Swart"/>
            <person name="Singh M."/>
            <person name="Singh A."/>
            <person name="Seah K."/>
            <person name="Emmerich C."/>
        </authorList>
    </citation>
    <scope>NUCLEOTIDE SEQUENCE</scope>
    <source>
        <strain evidence="1">ATCC30299</strain>
    </source>
</reference>
<dbReference type="AlphaFoldDB" id="A0AAU9JJR0"/>
<sequence>METGLKKRAVPKISFVSAPTSPKLFYRTVESGSKTLPKGSNKITHHLLRPGLLSQGRKRSTTITAKPLANSYRPTSQDSTGCYTVSSTTSFPCKFRFSELSKIQSQPNFHPGSQNRLQGIDHILSEIEKEKSNNLKPYYDNGKVFFQKLGNELKESVNLVYDEMMAKKRKRYKRSLYIKVEPNEVLTTEGLKKLRKQLRFDMKRVNK</sequence>
<dbReference type="EMBL" id="CAJZBQ010000043">
    <property type="protein sequence ID" value="CAG9327129.1"/>
    <property type="molecule type" value="Genomic_DNA"/>
</dbReference>
<organism evidence="1 2">
    <name type="scientific">Blepharisma stoltei</name>
    <dbReference type="NCBI Taxonomy" id="1481888"/>
    <lineage>
        <taxon>Eukaryota</taxon>
        <taxon>Sar</taxon>
        <taxon>Alveolata</taxon>
        <taxon>Ciliophora</taxon>
        <taxon>Postciliodesmatophora</taxon>
        <taxon>Heterotrichea</taxon>
        <taxon>Heterotrichida</taxon>
        <taxon>Blepharismidae</taxon>
        <taxon>Blepharisma</taxon>
    </lineage>
</organism>
<evidence type="ECO:0000313" key="2">
    <source>
        <dbReference type="Proteomes" id="UP001162131"/>
    </source>
</evidence>
<keyword evidence="2" id="KW-1185">Reference proteome</keyword>
<accession>A0AAU9JJR0</accession>
<evidence type="ECO:0000313" key="1">
    <source>
        <dbReference type="EMBL" id="CAG9327129.1"/>
    </source>
</evidence>
<proteinExistence type="predicted"/>
<gene>
    <name evidence="1" type="ORF">BSTOLATCC_MIC43173</name>
</gene>
<dbReference type="Proteomes" id="UP001162131">
    <property type="component" value="Unassembled WGS sequence"/>
</dbReference>
<protein>
    <submittedName>
        <fullName evidence="1">Uncharacterized protein</fullName>
    </submittedName>
</protein>
<name>A0AAU9JJR0_9CILI</name>
<comment type="caution">
    <text evidence="1">The sequence shown here is derived from an EMBL/GenBank/DDBJ whole genome shotgun (WGS) entry which is preliminary data.</text>
</comment>